<comment type="caution">
    <text evidence="3">The sequence shown here is derived from an EMBL/GenBank/DDBJ whole genome shotgun (WGS) entry which is preliminary data.</text>
</comment>
<organism evidence="3 4">
    <name type="scientific">Candidatus Nomurabacteria bacterium RIFCSPLOWO2_01_FULL_33_17</name>
    <dbReference type="NCBI Taxonomy" id="1801764"/>
    <lineage>
        <taxon>Bacteria</taxon>
        <taxon>Candidatus Nomuraibacteriota</taxon>
    </lineage>
</organism>
<proteinExistence type="predicted"/>
<protein>
    <recommendedName>
        <fullName evidence="5">Peptidase S74 domain-containing protein</fullName>
    </recommendedName>
</protein>
<evidence type="ECO:0000256" key="1">
    <source>
        <dbReference type="SAM" id="MobiDB-lite"/>
    </source>
</evidence>
<sequence length="1052" mass="108825">MFYIFFKKINNYILKNKAFTFSLAFAVLFASFTFAAPYTASEAILNPTCPPTDATCYVTLFPTQTGNDGEYLTTNGTTVSWAPITSGVAWGAVTGTLSAQTDLQTALNTKQGTLTNSAGLLAALSDETGTGLAVFSTSPSFTTPILGTPTSVTLTNATGLPLTTGVTGNLPVTNLNSGTGATSGTFWRGDGTWSTPAGAGDVSKVGTPVDNQIGVWTGNGTIEGTTGLTYDGSNLQLTGDIGSTGTRITKGWFTDLTVTNAISGSVTGNAGTVTNGVYTTDKDATGGITGLTLFKINFKNAANTFTNYLTNTTTASRTYTFQDADGTVAFTSDITGTNSGTNTGDNATNTQYSGLAASKADVGQTFYIGTTQVAINRASSALTLAGLTLTTPDIGVATATSVNKLTFTTPATGSTLTIIDGKTFTVNKTISFTSADDTGVYTLPTGTKTLLATDGSAASLTSFPTLNQNTTGTAAALTANGANCSAGSAPLGVDASGASETCTDFEEDLSNSAGLLAALSDETGTGLAVFGTAPAFTTSISTPSIITASGALGITPASGSSLNISLATTGDFIVNTDDLFVDTSSGQVLINTATATTGSLAKLNIVSTASTSGSTTAIAGIHGEYTFTNGGASSYVQVGNRFVANNTPTTNPNTLVNTIIRSIDNTTLANTVRGIEVVSNAGTNTAGTNTGIRTTGATFGIQAFTNGTGGSVSLPAAIYGENTDDEYGDILRLYTTTMTTAPQMAYFYQDTSAFTGTGLMMDFATGSGTFTGNFVDFQNNNASKFTITSAGAMGTASSVSIGNVAGVARGTTAGTNRLDIFDGTAPVGTLANGISLYSTSGELRVMDASGNATLLSPHENTNNYWVFDSNNAVTDMSLLIDMELMMKKLNETFGWDYVHETIAGISVEPVQTNLEENETFVGKIKDWFESALNGIETIYAKVMRSEKVETKELCIDGVCINKDQLQQILQNQNININSNGSSSEIIPDPEPISESNIENKVVQEETEIQIINDPEPESTPEPESNKELEVVPEEEIEAVEEPEVVQESEIDV</sequence>
<feature type="compositionally biased region" description="Acidic residues" evidence="1">
    <location>
        <begin position="1030"/>
        <end position="1052"/>
    </location>
</feature>
<dbReference type="AlphaFoldDB" id="A0A1F6WML7"/>
<accession>A0A1F6WML7</accession>
<evidence type="ECO:0000313" key="4">
    <source>
        <dbReference type="Proteomes" id="UP000178184"/>
    </source>
</evidence>
<feature type="signal peptide" evidence="2">
    <location>
        <begin position="1"/>
        <end position="35"/>
    </location>
</feature>
<dbReference type="STRING" id="1801764.A2903_01535"/>
<dbReference type="Proteomes" id="UP000178184">
    <property type="component" value="Unassembled WGS sequence"/>
</dbReference>
<feature type="region of interest" description="Disordered" evidence="1">
    <location>
        <begin position="1010"/>
        <end position="1052"/>
    </location>
</feature>
<feature type="chain" id="PRO_5009527349" description="Peptidase S74 domain-containing protein" evidence="2">
    <location>
        <begin position="36"/>
        <end position="1052"/>
    </location>
</feature>
<gene>
    <name evidence="3" type="ORF">A2903_01535</name>
</gene>
<dbReference type="EMBL" id="MFUO01000037">
    <property type="protein sequence ID" value="OGI83123.1"/>
    <property type="molecule type" value="Genomic_DNA"/>
</dbReference>
<evidence type="ECO:0000313" key="3">
    <source>
        <dbReference type="EMBL" id="OGI83123.1"/>
    </source>
</evidence>
<reference evidence="3 4" key="1">
    <citation type="journal article" date="2016" name="Nat. Commun.">
        <title>Thousands of microbial genomes shed light on interconnected biogeochemical processes in an aquifer system.</title>
        <authorList>
            <person name="Anantharaman K."/>
            <person name="Brown C.T."/>
            <person name="Hug L.A."/>
            <person name="Sharon I."/>
            <person name="Castelle C.J."/>
            <person name="Probst A.J."/>
            <person name="Thomas B.C."/>
            <person name="Singh A."/>
            <person name="Wilkins M.J."/>
            <person name="Karaoz U."/>
            <person name="Brodie E.L."/>
            <person name="Williams K.H."/>
            <person name="Hubbard S.S."/>
            <person name="Banfield J.F."/>
        </authorList>
    </citation>
    <scope>NUCLEOTIDE SEQUENCE [LARGE SCALE GENOMIC DNA]</scope>
</reference>
<keyword evidence="2" id="KW-0732">Signal</keyword>
<name>A0A1F6WML7_9BACT</name>
<evidence type="ECO:0000256" key="2">
    <source>
        <dbReference type="SAM" id="SignalP"/>
    </source>
</evidence>
<evidence type="ECO:0008006" key="5">
    <source>
        <dbReference type="Google" id="ProtNLM"/>
    </source>
</evidence>